<accession>A0A0J7Y669</accession>
<keyword evidence="2" id="KW-1185">Reference proteome</keyword>
<gene>
    <name evidence="1" type="ORF">V473_11130</name>
</gene>
<reference evidence="1 2" key="1">
    <citation type="journal article" date="2015" name="G3 (Bethesda)">
        <title>Insights into Ongoing Evolution of the Hexachlorocyclohexane Catabolic Pathway from Comparative Genomics of Ten Sphingomonadaceae Strains.</title>
        <authorList>
            <person name="Pearce S.L."/>
            <person name="Oakeshott J.G."/>
            <person name="Pandey G."/>
        </authorList>
    </citation>
    <scope>NUCLEOTIDE SEQUENCE [LARGE SCALE GENOMIC DNA]</scope>
    <source>
        <strain evidence="1 2">LL01</strain>
    </source>
</reference>
<protein>
    <submittedName>
        <fullName evidence="1">Uncharacterized protein</fullName>
    </submittedName>
</protein>
<proteinExistence type="predicted"/>
<dbReference type="AlphaFoldDB" id="A0A0J7Y669"/>
<dbReference type="STRING" id="1420583.V473_11130"/>
<dbReference type="Proteomes" id="UP000052232">
    <property type="component" value="Unassembled WGS sequence"/>
</dbReference>
<organism evidence="1 2">
    <name type="scientific">Sphingobium cupriresistens LL01</name>
    <dbReference type="NCBI Taxonomy" id="1420583"/>
    <lineage>
        <taxon>Bacteria</taxon>
        <taxon>Pseudomonadati</taxon>
        <taxon>Pseudomonadota</taxon>
        <taxon>Alphaproteobacteria</taxon>
        <taxon>Sphingomonadales</taxon>
        <taxon>Sphingomonadaceae</taxon>
        <taxon>Sphingobium</taxon>
    </lineage>
</organism>
<name>A0A0J7Y669_9SPHN</name>
<dbReference type="EMBL" id="JACT01000001">
    <property type="protein sequence ID" value="KMS58873.1"/>
    <property type="molecule type" value="Genomic_DNA"/>
</dbReference>
<sequence>MKRGAQFSGRLVFVMKEQLTNFDQCAGIRF</sequence>
<evidence type="ECO:0000313" key="2">
    <source>
        <dbReference type="Proteomes" id="UP000052232"/>
    </source>
</evidence>
<comment type="caution">
    <text evidence="1">The sequence shown here is derived from an EMBL/GenBank/DDBJ whole genome shotgun (WGS) entry which is preliminary data.</text>
</comment>
<dbReference type="PATRIC" id="fig|1420583.3.peg.2242"/>
<evidence type="ECO:0000313" key="1">
    <source>
        <dbReference type="EMBL" id="KMS58873.1"/>
    </source>
</evidence>